<dbReference type="SUPFAM" id="SSF52788">
    <property type="entry name" value="Phosphotyrosine protein phosphatases I"/>
    <property type="match status" value="1"/>
</dbReference>
<dbReference type="Pfam" id="PF01451">
    <property type="entry name" value="LMWPc"/>
    <property type="match status" value="1"/>
</dbReference>
<dbReference type="InterPro" id="IPR023485">
    <property type="entry name" value="Ptyr_pPase"/>
</dbReference>
<protein>
    <submittedName>
        <fullName evidence="3">Low molecular weight phosphatase family protein</fullName>
    </submittedName>
</protein>
<sequence length="136" mass="15179">MTKIAFACVGNAGRSQMATAFAEQERDRRDLDVDIVTGGTEPAESVHDDVVDVLGEEGIDISERTPRRITPDDVEDADCIVTMGCSVDQFRPDGWNGEHRVWSLEATSEGTDGTREQRDEIKYRVNDFFDELEASH</sequence>
<keyword evidence="4" id="KW-1185">Reference proteome</keyword>
<accession>A0ABD5QIN3</accession>
<comment type="caution">
    <text evidence="3">The sequence shown here is derived from an EMBL/GenBank/DDBJ whole genome shotgun (WGS) entry which is preliminary data.</text>
</comment>
<dbReference type="SMART" id="SM00226">
    <property type="entry name" value="LMWPc"/>
    <property type="match status" value="1"/>
</dbReference>
<dbReference type="Gene3D" id="3.40.50.2300">
    <property type="match status" value="1"/>
</dbReference>
<evidence type="ECO:0000313" key="3">
    <source>
        <dbReference type="EMBL" id="MFC4989600.1"/>
    </source>
</evidence>
<evidence type="ECO:0000259" key="2">
    <source>
        <dbReference type="SMART" id="SM00226"/>
    </source>
</evidence>
<proteinExistence type="predicted"/>
<name>A0ABD5QIN3_9EURY</name>
<organism evidence="3 4">
    <name type="scientific">Saliphagus infecundisoli</name>
    <dbReference type="NCBI Taxonomy" id="1849069"/>
    <lineage>
        <taxon>Archaea</taxon>
        <taxon>Methanobacteriati</taxon>
        <taxon>Methanobacteriota</taxon>
        <taxon>Stenosarchaea group</taxon>
        <taxon>Halobacteria</taxon>
        <taxon>Halobacteriales</taxon>
        <taxon>Natrialbaceae</taxon>
        <taxon>Saliphagus</taxon>
    </lineage>
</organism>
<feature type="domain" description="Phosphotyrosine protein phosphatase I" evidence="2">
    <location>
        <begin position="2"/>
        <end position="131"/>
    </location>
</feature>
<dbReference type="Proteomes" id="UP001595925">
    <property type="component" value="Unassembled WGS sequence"/>
</dbReference>
<gene>
    <name evidence="3" type="ORF">ACFPFO_17910</name>
</gene>
<dbReference type="AlphaFoldDB" id="A0ABD5QIN3"/>
<evidence type="ECO:0000313" key="4">
    <source>
        <dbReference type="Proteomes" id="UP001595925"/>
    </source>
</evidence>
<dbReference type="PANTHER" id="PTHR43428">
    <property type="entry name" value="ARSENATE REDUCTASE"/>
    <property type="match status" value="1"/>
</dbReference>
<dbReference type="GO" id="GO:0046685">
    <property type="term" value="P:response to arsenic-containing substance"/>
    <property type="evidence" value="ECO:0007669"/>
    <property type="project" value="UniProtKB-KW"/>
</dbReference>
<dbReference type="RefSeq" id="WP_224829646.1">
    <property type="nucleotide sequence ID" value="NZ_JAIVEF010000023.1"/>
</dbReference>
<dbReference type="EMBL" id="JBHSJG010000050">
    <property type="protein sequence ID" value="MFC4989600.1"/>
    <property type="molecule type" value="Genomic_DNA"/>
</dbReference>
<dbReference type="InterPro" id="IPR036196">
    <property type="entry name" value="Ptyr_pPase_sf"/>
</dbReference>
<dbReference type="PANTHER" id="PTHR43428:SF1">
    <property type="entry name" value="ARSENATE REDUCTASE"/>
    <property type="match status" value="1"/>
</dbReference>
<reference evidence="3 4" key="1">
    <citation type="journal article" date="2019" name="Int. J. Syst. Evol. Microbiol.">
        <title>The Global Catalogue of Microorganisms (GCM) 10K type strain sequencing project: providing services to taxonomists for standard genome sequencing and annotation.</title>
        <authorList>
            <consortium name="The Broad Institute Genomics Platform"/>
            <consortium name="The Broad Institute Genome Sequencing Center for Infectious Disease"/>
            <person name="Wu L."/>
            <person name="Ma J."/>
        </authorList>
    </citation>
    <scope>NUCLEOTIDE SEQUENCE [LARGE SCALE GENOMIC DNA]</scope>
    <source>
        <strain evidence="3 4">CGMCC 1.15824</strain>
    </source>
</reference>
<evidence type="ECO:0000256" key="1">
    <source>
        <dbReference type="ARBA" id="ARBA00022849"/>
    </source>
</evidence>
<keyword evidence="1" id="KW-0059">Arsenical resistance</keyword>